<reference evidence="1 2" key="1">
    <citation type="submission" date="2018-06" db="EMBL/GenBank/DDBJ databases">
        <title>Comparative genomics of Brasilonema spp. strains.</title>
        <authorList>
            <person name="Alvarenga D.O."/>
            <person name="Fiore M.F."/>
            <person name="Varani A.M."/>
        </authorList>
    </citation>
    <scope>NUCLEOTIDE SEQUENCE [LARGE SCALE GENOMIC DNA]</scope>
    <source>
        <strain evidence="1 2">CENA114</strain>
    </source>
</reference>
<organism evidence="1 2">
    <name type="scientific">Brasilonema sennae CENA114</name>
    <dbReference type="NCBI Taxonomy" id="415709"/>
    <lineage>
        <taxon>Bacteria</taxon>
        <taxon>Bacillati</taxon>
        <taxon>Cyanobacteriota</taxon>
        <taxon>Cyanophyceae</taxon>
        <taxon>Nostocales</taxon>
        <taxon>Scytonemataceae</taxon>
        <taxon>Brasilonema</taxon>
        <taxon>Bromeliae group (in: Brasilonema)</taxon>
    </lineage>
</organism>
<proteinExistence type="predicted"/>
<dbReference type="KEGG" id="bsen:DP114_25690"/>
<name>A0A856ML55_9CYAN</name>
<dbReference type="AlphaFoldDB" id="A0A856ML55"/>
<gene>
    <name evidence="1" type="ORF">DP114_25690</name>
</gene>
<protein>
    <submittedName>
        <fullName evidence="1">Uncharacterized protein</fullName>
    </submittedName>
</protein>
<sequence length="61" mass="6980">MLNDLNPIDLPMLKHAVGFMPISERDCSSQSKTLDSYEVAKDNIVTFRYIEHNQENPTSPK</sequence>
<keyword evidence="2" id="KW-1185">Reference proteome</keyword>
<dbReference type="Proteomes" id="UP000503129">
    <property type="component" value="Chromosome"/>
</dbReference>
<evidence type="ECO:0000313" key="1">
    <source>
        <dbReference type="EMBL" id="QDL10844.1"/>
    </source>
</evidence>
<accession>A0A856ML55</accession>
<dbReference type="EMBL" id="CP030118">
    <property type="protein sequence ID" value="QDL10844.1"/>
    <property type="molecule type" value="Genomic_DNA"/>
</dbReference>
<evidence type="ECO:0000313" key="2">
    <source>
        <dbReference type="Proteomes" id="UP000503129"/>
    </source>
</evidence>